<evidence type="ECO:0000256" key="10">
    <source>
        <dbReference type="ARBA" id="ARBA00023235"/>
    </source>
</evidence>
<protein>
    <recommendedName>
        <fullName evidence="12">DNA 3'-5' helicase</fullName>
        <ecNumber evidence="12">5.6.2.4</ecNumber>
    </recommendedName>
</protein>
<dbReference type="GO" id="GO:0000725">
    <property type="term" value="P:recombinational repair"/>
    <property type="evidence" value="ECO:0007669"/>
    <property type="project" value="TreeGrafter"/>
</dbReference>
<dbReference type="GO" id="GO:0003677">
    <property type="term" value="F:DNA binding"/>
    <property type="evidence" value="ECO:0007669"/>
    <property type="project" value="UniProtKB-KW"/>
</dbReference>
<dbReference type="GO" id="GO:0005829">
    <property type="term" value="C:cytosol"/>
    <property type="evidence" value="ECO:0007669"/>
    <property type="project" value="TreeGrafter"/>
</dbReference>
<comment type="caution">
    <text evidence="17">The sequence shown here is derived from an EMBL/GenBank/DDBJ whole genome shotgun (WGS) entry which is preliminary data.</text>
</comment>
<dbReference type="EC" id="5.6.2.4" evidence="12"/>
<dbReference type="InterPro" id="IPR000212">
    <property type="entry name" value="DNA_helicase_UvrD/REP"/>
</dbReference>
<accession>F3PP17</accession>
<dbReference type="PANTHER" id="PTHR11070:SF67">
    <property type="entry name" value="DNA 3'-5' HELICASE"/>
    <property type="match status" value="1"/>
</dbReference>
<dbReference type="SUPFAM" id="SSF52540">
    <property type="entry name" value="P-loop containing nucleoside triphosphate hydrolases"/>
    <property type="match status" value="1"/>
</dbReference>
<dbReference type="InterPro" id="IPR011604">
    <property type="entry name" value="PDDEXK-like_dom_sf"/>
</dbReference>
<dbReference type="GO" id="GO:0004527">
    <property type="term" value="F:exonuclease activity"/>
    <property type="evidence" value="ECO:0007669"/>
    <property type="project" value="UniProtKB-KW"/>
</dbReference>
<evidence type="ECO:0000256" key="5">
    <source>
        <dbReference type="ARBA" id="ARBA00022806"/>
    </source>
</evidence>
<keyword evidence="5 14" id="KW-0347">Helicase</keyword>
<dbReference type="PROSITE" id="PS51198">
    <property type="entry name" value="UVRD_HELICASE_ATP_BIND"/>
    <property type="match status" value="1"/>
</dbReference>
<dbReference type="InterPro" id="IPR014017">
    <property type="entry name" value="DNA_helicase_UvrD-like_C"/>
</dbReference>
<dbReference type="InterPro" id="IPR014016">
    <property type="entry name" value="UvrD-like_ATP-bd"/>
</dbReference>
<dbReference type="PANTHER" id="PTHR11070">
    <property type="entry name" value="UVRD / RECB / PCRA DNA HELICASE FAMILY MEMBER"/>
    <property type="match status" value="1"/>
</dbReference>
<sequence length="1156" mass="133178">TDYKALYPKPNRKKHLRRCFSVVAHEYKHFTATTSDEQYFLNEKAVPGTKNKQVHFILLPIYTIFVCRNECLSFMELLVYKASAGSGKTFTLAVEYIKHLILNPRAYRQILAVTFTNKATAEMKERILQQLYGIWKSDPASEAYLSRIQEELKRIDGGTLDTAEIRQRAGMALQYMLHDYSRFRVETIDSFFQSVMRNLARELELSPNLNIELNNTEVLSDAVDSLIEKLTSTSPVLAWLLDYINERIADDKRWNVSNEVKNFGRNIFDESYIERGEGLRQCLRTPDTLKLYRDVLREMETDALEQMKGFYDQFEGELEGHALVAEDLKGGARGIGSYFRKLRDGKLTDKDVMNATLQNSLADAKNWATKTSSRKNDIIHLAEQSLLPLLQDAERLRPQKSRIINSCRLSLQHLNKLQLLNHIDEEVRTLNREHNRFLLSDTNALLHQLVREGDSSFVFEKIGANIRNVMIDEFQDTSRMQWDNFRLLLLEGLSQGADSLIVGDVKQSIYRWRNGDWGILNGLGEKDEGSEVRDKGLGSFPIRIETLKTNRRSETNIIRFNNGLFTAAVDYLNTLHLEELKEDCYPLKRAYADVVQESPKSDERGYVKASFLEPDEEHNYTEQTLLSMGKEVQNLLATGVRLNDITILVRKNKNIPPIADYFDKELRLPVVSDEAFRLDASLAICMLIDALRYLSNPEDKISRASLIANYRLTEGQKGKEEKKNWDSLFIGSPEEMLPETFTSRMDTLRLMPLYELLEELFSIFGMNRIEKQDAYLFSFFDAVTEYLQSNSSDPDSFIRYWEETLCSKTIPSGETDGIRILSIHKSKGLEFHTVLIPFCDWKLENETNNQLVWCTAPEAPYNALKLIPVSYSATMAESVYRQDYLHERLQLWVDNLNLLYVAFTRAGKNLILWSKKGQKGTISELLANTLPQIAGKGTGSWDEEAAVYESGSLCPSSPAVQDDRQETNKLAQKPVKLPVHMESMFHDIEFRQSNRSADFIAGIDEAESSQRFINRGRLLHTLFSAIATENDIENAISQLVFEGIIGHTETEEEIRELTERAFSLPQVKDWYSGTWQLFNECDIIWQENGELHTRRPDRVMMRNGEIAVVDFKFGKSNKKYNKQVQGYMQLLARMGYPKENIKGYLWYVEEEYIEAV</sequence>
<proteinExistence type="predicted"/>
<evidence type="ECO:0000259" key="16">
    <source>
        <dbReference type="PROSITE" id="PS51217"/>
    </source>
</evidence>
<evidence type="ECO:0000256" key="4">
    <source>
        <dbReference type="ARBA" id="ARBA00022801"/>
    </source>
</evidence>
<dbReference type="HOGENOM" id="CLU_275791_0_0_10"/>
<keyword evidence="2 14" id="KW-0547">Nucleotide-binding</keyword>
<evidence type="ECO:0000256" key="14">
    <source>
        <dbReference type="PROSITE-ProRule" id="PRU00560"/>
    </source>
</evidence>
<evidence type="ECO:0000259" key="15">
    <source>
        <dbReference type="PROSITE" id="PS51198"/>
    </source>
</evidence>
<dbReference type="GO" id="GO:0005524">
    <property type="term" value="F:ATP binding"/>
    <property type="evidence" value="ECO:0007669"/>
    <property type="project" value="UniProtKB-UniRule"/>
</dbReference>
<keyword evidence="10" id="KW-0413">Isomerase</keyword>
<dbReference type="Gene3D" id="3.90.320.10">
    <property type="match status" value="1"/>
</dbReference>
<evidence type="ECO:0000256" key="13">
    <source>
        <dbReference type="ARBA" id="ARBA00048988"/>
    </source>
</evidence>
<name>F3PP17_9BACE</name>
<feature type="domain" description="UvrD-like helicase ATP-binding" evidence="15">
    <location>
        <begin position="61"/>
        <end position="554"/>
    </location>
</feature>
<dbReference type="Gene3D" id="3.40.50.300">
    <property type="entry name" value="P-loop containing nucleotide triphosphate hydrolases"/>
    <property type="match status" value="4"/>
</dbReference>
<dbReference type="EMBL" id="AFBN01000008">
    <property type="protein sequence ID" value="EGF59527.1"/>
    <property type="molecule type" value="Genomic_DNA"/>
</dbReference>
<reference evidence="17 18" key="1">
    <citation type="submission" date="2011-02" db="EMBL/GenBank/DDBJ databases">
        <authorList>
            <person name="Weinstock G."/>
            <person name="Sodergren E."/>
            <person name="Clifton S."/>
            <person name="Fulton L."/>
            <person name="Fulton B."/>
            <person name="Courtney L."/>
            <person name="Fronick C."/>
            <person name="Harrison M."/>
            <person name="Strong C."/>
            <person name="Farmer C."/>
            <person name="Delahaunty K."/>
            <person name="Markovic C."/>
            <person name="Hall O."/>
            <person name="Minx P."/>
            <person name="Tomlinson C."/>
            <person name="Mitreva M."/>
            <person name="Hou S."/>
            <person name="Chen J."/>
            <person name="Wollam A."/>
            <person name="Pepin K.H."/>
            <person name="Johnson M."/>
            <person name="Bhonagiri V."/>
            <person name="Zhang X."/>
            <person name="Suruliraj S."/>
            <person name="Warren W."/>
            <person name="Chinwalla A."/>
            <person name="Mardis E.R."/>
            <person name="Wilson R.K."/>
        </authorList>
    </citation>
    <scope>NUCLEOTIDE SEQUENCE [LARGE SCALE GENOMIC DNA]</scope>
    <source>
        <strain evidence="17 18">YIT 12057</strain>
    </source>
</reference>
<evidence type="ECO:0000256" key="1">
    <source>
        <dbReference type="ARBA" id="ARBA00022722"/>
    </source>
</evidence>
<evidence type="ECO:0000313" key="18">
    <source>
        <dbReference type="Proteomes" id="UP000003416"/>
    </source>
</evidence>
<feature type="binding site" evidence="14">
    <location>
        <begin position="82"/>
        <end position="89"/>
    </location>
    <ligand>
        <name>ATP</name>
        <dbReference type="ChEBI" id="CHEBI:30616"/>
    </ligand>
</feature>
<evidence type="ECO:0000256" key="2">
    <source>
        <dbReference type="ARBA" id="ARBA00022741"/>
    </source>
</evidence>
<dbReference type="Pfam" id="PF13361">
    <property type="entry name" value="UvrD_C"/>
    <property type="match status" value="1"/>
</dbReference>
<evidence type="ECO:0000256" key="8">
    <source>
        <dbReference type="ARBA" id="ARBA00023125"/>
    </source>
</evidence>
<comment type="catalytic activity">
    <reaction evidence="13">
        <text>ATP + H2O = ADP + phosphate + H(+)</text>
        <dbReference type="Rhea" id="RHEA:13065"/>
        <dbReference type="ChEBI" id="CHEBI:15377"/>
        <dbReference type="ChEBI" id="CHEBI:15378"/>
        <dbReference type="ChEBI" id="CHEBI:30616"/>
        <dbReference type="ChEBI" id="CHEBI:43474"/>
        <dbReference type="ChEBI" id="CHEBI:456216"/>
        <dbReference type="EC" id="5.6.2.4"/>
    </reaction>
</comment>
<feature type="domain" description="UvrD-like helicase C-terminal" evidence="16">
    <location>
        <begin position="575"/>
        <end position="828"/>
    </location>
</feature>
<keyword evidence="4 14" id="KW-0378">Hydrolase</keyword>
<evidence type="ECO:0000256" key="11">
    <source>
        <dbReference type="ARBA" id="ARBA00034617"/>
    </source>
</evidence>
<dbReference type="InterPro" id="IPR027417">
    <property type="entry name" value="P-loop_NTPase"/>
</dbReference>
<evidence type="ECO:0000256" key="6">
    <source>
        <dbReference type="ARBA" id="ARBA00022839"/>
    </source>
</evidence>
<feature type="non-terminal residue" evidence="17">
    <location>
        <position position="1"/>
    </location>
</feature>
<keyword evidence="8" id="KW-0238">DNA-binding</keyword>
<dbReference type="Pfam" id="PF00580">
    <property type="entry name" value="UvrD-helicase"/>
    <property type="match status" value="1"/>
</dbReference>
<dbReference type="STRING" id="763034.HMPREF9446_00457"/>
<evidence type="ECO:0000256" key="3">
    <source>
        <dbReference type="ARBA" id="ARBA00022763"/>
    </source>
</evidence>
<dbReference type="GO" id="GO:0043138">
    <property type="term" value="F:3'-5' DNA helicase activity"/>
    <property type="evidence" value="ECO:0007669"/>
    <property type="project" value="UniProtKB-EC"/>
</dbReference>
<dbReference type="Proteomes" id="UP000003416">
    <property type="component" value="Unassembled WGS sequence"/>
</dbReference>
<comment type="catalytic activity">
    <reaction evidence="11">
        <text>Couples ATP hydrolysis with the unwinding of duplex DNA by translocating in the 3'-5' direction.</text>
        <dbReference type="EC" id="5.6.2.4"/>
    </reaction>
</comment>
<keyword evidence="9" id="KW-0234">DNA repair</keyword>
<dbReference type="PROSITE" id="PS51217">
    <property type="entry name" value="UVRD_HELICASE_CTER"/>
    <property type="match status" value="1"/>
</dbReference>
<dbReference type="AlphaFoldDB" id="F3PP17"/>
<dbReference type="eggNOG" id="COG1074">
    <property type="taxonomic scope" value="Bacteria"/>
</dbReference>
<keyword evidence="3" id="KW-0227">DNA damage</keyword>
<keyword evidence="1" id="KW-0540">Nuclease</keyword>
<organism evidence="17 18">
    <name type="scientific">Bacteroides fluxus YIT 12057</name>
    <dbReference type="NCBI Taxonomy" id="763034"/>
    <lineage>
        <taxon>Bacteria</taxon>
        <taxon>Pseudomonadati</taxon>
        <taxon>Bacteroidota</taxon>
        <taxon>Bacteroidia</taxon>
        <taxon>Bacteroidales</taxon>
        <taxon>Bacteroidaceae</taxon>
        <taxon>Bacteroides</taxon>
    </lineage>
</organism>
<keyword evidence="18" id="KW-1185">Reference proteome</keyword>
<keyword evidence="6" id="KW-0269">Exonuclease</keyword>
<evidence type="ECO:0000256" key="7">
    <source>
        <dbReference type="ARBA" id="ARBA00022840"/>
    </source>
</evidence>
<keyword evidence="7 14" id="KW-0067">ATP-binding</keyword>
<evidence type="ECO:0000313" key="17">
    <source>
        <dbReference type="EMBL" id="EGF59527.1"/>
    </source>
</evidence>
<evidence type="ECO:0000256" key="9">
    <source>
        <dbReference type="ARBA" id="ARBA00023204"/>
    </source>
</evidence>
<gene>
    <name evidence="17" type="ORF">HMPREF9446_00457</name>
</gene>
<evidence type="ECO:0000256" key="12">
    <source>
        <dbReference type="ARBA" id="ARBA00034808"/>
    </source>
</evidence>